<dbReference type="InterPro" id="IPR002372">
    <property type="entry name" value="PQQ_rpt_dom"/>
</dbReference>
<keyword evidence="7" id="KW-0812">Transmembrane</keyword>
<evidence type="ECO:0000256" key="5">
    <source>
        <dbReference type="PROSITE-ProRule" id="PRU10141"/>
    </source>
</evidence>
<accession>A0ABV1TD36</accession>
<evidence type="ECO:0000313" key="10">
    <source>
        <dbReference type="Proteomes" id="UP001490365"/>
    </source>
</evidence>
<dbReference type="InterPro" id="IPR015943">
    <property type="entry name" value="WD40/YVTN_repeat-like_dom_sf"/>
</dbReference>
<evidence type="ECO:0000313" key="9">
    <source>
        <dbReference type="EMBL" id="MER6267932.1"/>
    </source>
</evidence>
<dbReference type="PROSITE" id="PS50011">
    <property type="entry name" value="PROTEIN_KINASE_DOM"/>
    <property type="match status" value="1"/>
</dbReference>
<keyword evidence="4 5" id="KW-0067">ATP-binding</keyword>
<keyword evidence="1" id="KW-0808">Transferase</keyword>
<evidence type="ECO:0000256" key="1">
    <source>
        <dbReference type="ARBA" id="ARBA00022679"/>
    </source>
</evidence>
<dbReference type="PROSITE" id="PS00108">
    <property type="entry name" value="PROTEIN_KINASE_ST"/>
    <property type="match status" value="1"/>
</dbReference>
<dbReference type="EMBL" id="JBEOZM010000004">
    <property type="protein sequence ID" value="MER6267932.1"/>
    <property type="molecule type" value="Genomic_DNA"/>
</dbReference>
<feature type="compositionally biased region" description="Low complexity" evidence="6">
    <location>
        <begin position="292"/>
        <end position="342"/>
    </location>
</feature>
<feature type="transmembrane region" description="Helical" evidence="7">
    <location>
        <begin position="12"/>
        <end position="33"/>
    </location>
</feature>
<feature type="region of interest" description="Disordered" evidence="6">
    <location>
        <begin position="268"/>
        <end position="345"/>
    </location>
</feature>
<dbReference type="InterPro" id="IPR018391">
    <property type="entry name" value="PQQ_b-propeller_rpt"/>
</dbReference>
<evidence type="ECO:0000256" key="7">
    <source>
        <dbReference type="SAM" id="Phobius"/>
    </source>
</evidence>
<dbReference type="RefSeq" id="WP_351956578.1">
    <property type="nucleotide sequence ID" value="NZ_JBEOZM010000004.1"/>
</dbReference>
<dbReference type="Gene3D" id="2.130.10.10">
    <property type="entry name" value="YVTN repeat-like/Quinoprotein amine dehydrogenase"/>
    <property type="match status" value="2"/>
</dbReference>
<keyword evidence="7" id="KW-0472">Membrane</keyword>
<dbReference type="Pfam" id="PF00069">
    <property type="entry name" value="Pkinase"/>
    <property type="match status" value="1"/>
</dbReference>
<keyword evidence="10" id="KW-1185">Reference proteome</keyword>
<organism evidence="9 10">
    <name type="scientific">Streptomyces sp. 900105755</name>
    <dbReference type="NCBI Taxonomy" id="3154389"/>
    <lineage>
        <taxon>Bacteria</taxon>
        <taxon>Bacillati</taxon>
        <taxon>Actinomycetota</taxon>
        <taxon>Actinomycetes</taxon>
        <taxon>Kitasatosporales</taxon>
        <taxon>Streptomycetaceae</taxon>
        <taxon>Streptomyces</taxon>
    </lineage>
</organism>
<dbReference type="Pfam" id="PF13360">
    <property type="entry name" value="PQQ_2"/>
    <property type="match status" value="2"/>
</dbReference>
<dbReference type="SMART" id="SM00564">
    <property type="entry name" value="PQQ"/>
    <property type="match status" value="3"/>
</dbReference>
<dbReference type="InterPro" id="IPR011047">
    <property type="entry name" value="Quinoprotein_ADH-like_sf"/>
</dbReference>
<proteinExistence type="predicted"/>
<dbReference type="PANTHER" id="PTHR43289:SF34">
    <property type="entry name" value="SERINE_THREONINE-PROTEIN KINASE YBDM-RELATED"/>
    <property type="match status" value="1"/>
</dbReference>
<feature type="domain" description="Protein kinase" evidence="8">
    <location>
        <begin position="15"/>
        <end position="264"/>
    </location>
</feature>
<dbReference type="SUPFAM" id="SSF56112">
    <property type="entry name" value="Protein kinase-like (PK-like)"/>
    <property type="match status" value="1"/>
</dbReference>
<dbReference type="CDD" id="cd14014">
    <property type="entry name" value="STKc_PknB_like"/>
    <property type="match status" value="1"/>
</dbReference>
<dbReference type="InterPro" id="IPR011044">
    <property type="entry name" value="Quino_amine_DH_bsu"/>
</dbReference>
<sequence length="755" mass="78743">MTPLSTGDPESIGGYTLLGRLGAGGMGVVYLGVSASGRQVAVKLVRGAYAQEEEFRTRFRQEIAAARRVSGAFTAPVVDADPDAERPWMATLYVPGLNLAEVVEKDGPLGPAELRALGLGLTEALRDIHRAGLVHRDLKPRNVLMTDDGPRVIDFGISRADDHQSLTTTGRMIGTPPFMSPEQLAAPRDVTPASDVFSLGSLLVFAAVGTGPFDADSPYITGYQVVHGTPDLDGVPGDLLGIVERCLDKDPAARPELTDIHRMLRALPETGITAPTETGRSAKPRRHPAAPGPAATSPGTSSTATTSADAATGTGTGTGTDTNTGTNTGTNTSTNTGTSTSTGRRRRARVLLTGLGAVLAVAALVAGAGVFMSGSDAPAASGATPASRAASRAASLPAGWRPWQTALRSGVKGVPLDYDSPGCVTSGSALFCGGTGFTAARVDASSGRILWRTGTRPQGARPIGVRDGLLYVYEDPDDRTRRVVALDAATGHRRWQRDINKSEEAVLYDGGLLTLSPDYSSFVAYGPAGRELWRAPSLDEYCTPAALGGAPYALCSQGTDAGQAPVELMKAGPGSLTESATLPKKSEALGAVGGQPLFLAPQTAKDVYESGYERPYNALLRVDPETGQVRRTPLARPLTGAATLVDGVVYFVRSDGSVTAVSAETGRELWRKVTDVESLSAPAVSATYRRVYFANRFGRLLALDSRTGAEVWRTSALDDPGEKAQSYPPQVLLVKDAIVATAGDTAFSRGPDGPA</sequence>
<reference evidence="9 10" key="1">
    <citation type="submission" date="2024-06" db="EMBL/GenBank/DDBJ databases">
        <title>The Natural Products Discovery Center: Release of the First 8490 Sequenced Strains for Exploring Actinobacteria Biosynthetic Diversity.</title>
        <authorList>
            <person name="Kalkreuter E."/>
            <person name="Kautsar S.A."/>
            <person name="Yang D."/>
            <person name="Bader C.D."/>
            <person name="Teijaro C.N."/>
            <person name="Fluegel L."/>
            <person name="Davis C.M."/>
            <person name="Simpson J.R."/>
            <person name="Lauterbach L."/>
            <person name="Steele A.D."/>
            <person name="Gui C."/>
            <person name="Meng S."/>
            <person name="Li G."/>
            <person name="Viehrig K."/>
            <person name="Ye F."/>
            <person name="Su P."/>
            <person name="Kiefer A.F."/>
            <person name="Nichols A."/>
            <person name="Cepeda A.J."/>
            <person name="Yan W."/>
            <person name="Fan B."/>
            <person name="Jiang Y."/>
            <person name="Adhikari A."/>
            <person name="Zheng C.-J."/>
            <person name="Schuster L."/>
            <person name="Cowan T.M."/>
            <person name="Smanski M.J."/>
            <person name="Chevrette M.G."/>
            <person name="De Carvalho L.P.S."/>
            <person name="Shen B."/>
        </authorList>
    </citation>
    <scope>NUCLEOTIDE SEQUENCE [LARGE SCALE GENOMIC DNA]</scope>
    <source>
        <strain evidence="9 10">NPDC001694</strain>
    </source>
</reference>
<evidence type="ECO:0000256" key="6">
    <source>
        <dbReference type="SAM" id="MobiDB-lite"/>
    </source>
</evidence>
<dbReference type="SMART" id="SM00220">
    <property type="entry name" value="S_TKc"/>
    <property type="match status" value="1"/>
</dbReference>
<dbReference type="InterPro" id="IPR008271">
    <property type="entry name" value="Ser/Thr_kinase_AS"/>
</dbReference>
<dbReference type="PANTHER" id="PTHR43289">
    <property type="entry name" value="MITOGEN-ACTIVATED PROTEIN KINASE KINASE KINASE 20-RELATED"/>
    <property type="match status" value="1"/>
</dbReference>
<evidence type="ECO:0000256" key="4">
    <source>
        <dbReference type="ARBA" id="ARBA00022840"/>
    </source>
</evidence>
<keyword evidence="7" id="KW-1133">Transmembrane helix</keyword>
<dbReference type="SUPFAM" id="SSF50998">
    <property type="entry name" value="Quinoprotein alcohol dehydrogenase-like"/>
    <property type="match status" value="1"/>
</dbReference>
<name>A0ABV1TD36_9ACTN</name>
<keyword evidence="2 5" id="KW-0547">Nucleotide-binding</keyword>
<dbReference type="Gene3D" id="3.30.200.20">
    <property type="entry name" value="Phosphorylase Kinase, domain 1"/>
    <property type="match status" value="1"/>
</dbReference>
<evidence type="ECO:0000256" key="2">
    <source>
        <dbReference type="ARBA" id="ARBA00022741"/>
    </source>
</evidence>
<keyword evidence="3" id="KW-0418">Kinase</keyword>
<dbReference type="Proteomes" id="UP001490365">
    <property type="component" value="Unassembled WGS sequence"/>
</dbReference>
<dbReference type="SUPFAM" id="SSF50969">
    <property type="entry name" value="YVTN repeat-like/Quinoprotein amine dehydrogenase"/>
    <property type="match status" value="1"/>
</dbReference>
<dbReference type="Gene3D" id="1.10.510.10">
    <property type="entry name" value="Transferase(Phosphotransferase) domain 1"/>
    <property type="match status" value="1"/>
</dbReference>
<dbReference type="PROSITE" id="PS00107">
    <property type="entry name" value="PROTEIN_KINASE_ATP"/>
    <property type="match status" value="1"/>
</dbReference>
<evidence type="ECO:0000259" key="8">
    <source>
        <dbReference type="PROSITE" id="PS50011"/>
    </source>
</evidence>
<feature type="transmembrane region" description="Helical" evidence="7">
    <location>
        <begin position="350"/>
        <end position="372"/>
    </location>
</feature>
<comment type="caution">
    <text evidence="9">The sequence shown here is derived from an EMBL/GenBank/DDBJ whole genome shotgun (WGS) entry which is preliminary data.</text>
</comment>
<protein>
    <submittedName>
        <fullName evidence="9">PQQ-binding-like beta-propeller repeat protein</fullName>
    </submittedName>
</protein>
<dbReference type="InterPro" id="IPR017441">
    <property type="entry name" value="Protein_kinase_ATP_BS"/>
</dbReference>
<dbReference type="InterPro" id="IPR000719">
    <property type="entry name" value="Prot_kinase_dom"/>
</dbReference>
<gene>
    <name evidence="9" type="ORF">ABT211_11595</name>
</gene>
<feature type="binding site" evidence="5">
    <location>
        <position position="43"/>
    </location>
    <ligand>
        <name>ATP</name>
        <dbReference type="ChEBI" id="CHEBI:30616"/>
    </ligand>
</feature>
<dbReference type="InterPro" id="IPR011009">
    <property type="entry name" value="Kinase-like_dom_sf"/>
</dbReference>
<evidence type="ECO:0000256" key="3">
    <source>
        <dbReference type="ARBA" id="ARBA00022777"/>
    </source>
</evidence>